<evidence type="ECO:0000313" key="2">
    <source>
        <dbReference type="Proteomes" id="UP001056120"/>
    </source>
</evidence>
<dbReference type="Proteomes" id="UP001056120">
    <property type="component" value="Linkage Group LG05"/>
</dbReference>
<dbReference type="EMBL" id="CM042022">
    <property type="protein sequence ID" value="KAI3815335.1"/>
    <property type="molecule type" value="Genomic_DNA"/>
</dbReference>
<proteinExistence type="predicted"/>
<protein>
    <submittedName>
        <fullName evidence="1">Uncharacterized protein</fullName>
    </submittedName>
</protein>
<name>A0ACB9J6D8_9ASTR</name>
<comment type="caution">
    <text evidence="1">The sequence shown here is derived from an EMBL/GenBank/DDBJ whole genome shotgun (WGS) entry which is preliminary data.</text>
</comment>
<reference evidence="2" key="1">
    <citation type="journal article" date="2022" name="Mol. Ecol. Resour.">
        <title>The genomes of chicory, endive, great burdock and yacon provide insights into Asteraceae palaeo-polyploidization history and plant inulin production.</title>
        <authorList>
            <person name="Fan W."/>
            <person name="Wang S."/>
            <person name="Wang H."/>
            <person name="Wang A."/>
            <person name="Jiang F."/>
            <person name="Liu H."/>
            <person name="Zhao H."/>
            <person name="Xu D."/>
            <person name="Zhang Y."/>
        </authorList>
    </citation>
    <scope>NUCLEOTIDE SEQUENCE [LARGE SCALE GENOMIC DNA]</scope>
    <source>
        <strain evidence="2">cv. Yunnan</strain>
    </source>
</reference>
<reference evidence="1 2" key="2">
    <citation type="journal article" date="2022" name="Mol. Ecol. Resour.">
        <title>The genomes of chicory, endive, great burdock and yacon provide insights into Asteraceae paleo-polyploidization history and plant inulin production.</title>
        <authorList>
            <person name="Fan W."/>
            <person name="Wang S."/>
            <person name="Wang H."/>
            <person name="Wang A."/>
            <person name="Jiang F."/>
            <person name="Liu H."/>
            <person name="Zhao H."/>
            <person name="Xu D."/>
            <person name="Zhang Y."/>
        </authorList>
    </citation>
    <scope>NUCLEOTIDE SEQUENCE [LARGE SCALE GENOMIC DNA]</scope>
    <source>
        <strain evidence="2">cv. Yunnan</strain>
        <tissue evidence="1">Leaves</tissue>
    </source>
</reference>
<organism evidence="1 2">
    <name type="scientific">Smallanthus sonchifolius</name>
    <dbReference type="NCBI Taxonomy" id="185202"/>
    <lineage>
        <taxon>Eukaryota</taxon>
        <taxon>Viridiplantae</taxon>
        <taxon>Streptophyta</taxon>
        <taxon>Embryophyta</taxon>
        <taxon>Tracheophyta</taxon>
        <taxon>Spermatophyta</taxon>
        <taxon>Magnoliopsida</taxon>
        <taxon>eudicotyledons</taxon>
        <taxon>Gunneridae</taxon>
        <taxon>Pentapetalae</taxon>
        <taxon>asterids</taxon>
        <taxon>campanulids</taxon>
        <taxon>Asterales</taxon>
        <taxon>Asteraceae</taxon>
        <taxon>Asteroideae</taxon>
        <taxon>Heliantheae alliance</taxon>
        <taxon>Millerieae</taxon>
        <taxon>Smallanthus</taxon>
    </lineage>
</organism>
<gene>
    <name evidence="1" type="ORF">L1987_15000</name>
</gene>
<sequence length="314" mass="37083">MKKRHLRSQFTGHFIELFENMLGFFLENLPRNQAQVKKEVIMMVVVMMVIMLTMKLRMLQFLSKRTPSSAPHEERQHSSPPIAQEAEEIKRLKQNNFKLSHSQSSKPKPFKRHVKCTSSSRTSYKNFRVSSRSSSSDDARKQGENREEAELKMHKLMKMCMMMLIMAIFSLAINRIIVKISLKLIYMAEFATSCLGSIMAKELEEKQNKEIERDEELKLRKRAQGDRRRLRKISIPKRKFNKSKEENVEDAVMLIKSKVSTLELEKDMLIYFLIAKNFQNRQLKHMKIDTLRSHVERFKRAKVETEVVKKIRDC</sequence>
<evidence type="ECO:0000313" key="1">
    <source>
        <dbReference type="EMBL" id="KAI3815335.1"/>
    </source>
</evidence>
<accession>A0ACB9J6D8</accession>
<keyword evidence="2" id="KW-1185">Reference proteome</keyword>